<proteinExistence type="predicted"/>
<dbReference type="RefSeq" id="WP_007492254.1">
    <property type="nucleotide sequence ID" value="NZ_KN174161.1"/>
</dbReference>
<keyword evidence="1" id="KW-0812">Transmembrane</keyword>
<evidence type="ECO:0000256" key="1">
    <source>
        <dbReference type="SAM" id="Phobius"/>
    </source>
</evidence>
<dbReference type="GeneID" id="63971224"/>
<feature type="transmembrane region" description="Helical" evidence="1">
    <location>
        <begin position="17"/>
        <end position="36"/>
    </location>
</feature>
<organism evidence="2 3">
    <name type="scientific">Flavonifractor plautii 1_3_50AFAA</name>
    <dbReference type="NCBI Taxonomy" id="742738"/>
    <lineage>
        <taxon>Bacteria</taxon>
        <taxon>Bacillati</taxon>
        <taxon>Bacillota</taxon>
        <taxon>Clostridia</taxon>
        <taxon>Eubacteriales</taxon>
        <taxon>Oscillospiraceae</taxon>
        <taxon>Flavonifractor</taxon>
    </lineage>
</organism>
<reference evidence="2 3" key="1">
    <citation type="submission" date="2011-08" db="EMBL/GenBank/DDBJ databases">
        <title>The Genome Sequence of Clostridium orbiscindens 1_3_50AFAA.</title>
        <authorList>
            <consortium name="The Broad Institute Genome Sequencing Platform"/>
            <person name="Earl A."/>
            <person name="Ward D."/>
            <person name="Feldgarden M."/>
            <person name="Gevers D."/>
            <person name="Daigneault M."/>
            <person name="Strauss J."/>
            <person name="Allen-Vercoe E."/>
            <person name="Young S.K."/>
            <person name="Zeng Q."/>
            <person name="Gargeya S."/>
            <person name="Fitzgerald M."/>
            <person name="Haas B."/>
            <person name="Abouelleil A."/>
            <person name="Alvarado L."/>
            <person name="Arachchi H.M."/>
            <person name="Berlin A."/>
            <person name="Brown A."/>
            <person name="Chapman S.B."/>
            <person name="Chen Z."/>
            <person name="Dunbar C."/>
            <person name="Freedman E."/>
            <person name="Gearin G."/>
            <person name="Gellesch M."/>
            <person name="Goldberg J."/>
            <person name="Griggs A."/>
            <person name="Gujja S."/>
            <person name="Heiman D."/>
            <person name="Howarth C."/>
            <person name="Larson L."/>
            <person name="Lui A."/>
            <person name="MacDonald P.J.P."/>
            <person name="Montmayeur A."/>
            <person name="Murphy C."/>
            <person name="Neiman D."/>
            <person name="Pearson M."/>
            <person name="Priest M."/>
            <person name="Roberts A."/>
            <person name="Saif S."/>
            <person name="Shea T."/>
            <person name="Shenoy N."/>
            <person name="Sisk P."/>
            <person name="Stolte C."/>
            <person name="Sykes S."/>
            <person name="Wortman J."/>
            <person name="Nusbaum C."/>
            <person name="Birren B."/>
        </authorList>
    </citation>
    <scope>NUCLEOTIDE SEQUENCE [LARGE SCALE GENOMIC DNA]</scope>
    <source>
        <strain evidence="2 3">1_3_50AFAA</strain>
    </source>
</reference>
<dbReference type="PATRIC" id="fig|742738.3.peg.86"/>
<protein>
    <recommendedName>
        <fullName evidence="4">ECF transporter S component</fullName>
    </recommendedName>
</protein>
<keyword evidence="1" id="KW-0472">Membrane</keyword>
<feature type="transmembrane region" description="Helical" evidence="1">
    <location>
        <begin position="42"/>
        <end position="59"/>
    </location>
</feature>
<dbReference type="EMBL" id="ADLO01000003">
    <property type="protein sequence ID" value="KGF57530.1"/>
    <property type="molecule type" value="Genomic_DNA"/>
</dbReference>
<feature type="transmembrane region" description="Helical" evidence="1">
    <location>
        <begin position="66"/>
        <end position="85"/>
    </location>
</feature>
<accession>A0A096BEE8</accession>
<gene>
    <name evidence="2" type="ORF">HMPREF9460_00081</name>
</gene>
<dbReference type="AlphaFoldDB" id="A0A096BEE8"/>
<keyword evidence="1" id="KW-1133">Transmembrane helix</keyword>
<name>A0A096BEE8_FLAPL</name>
<dbReference type="GO" id="GO:0022857">
    <property type="term" value="F:transmembrane transporter activity"/>
    <property type="evidence" value="ECO:0007669"/>
    <property type="project" value="InterPro"/>
</dbReference>
<evidence type="ECO:0000313" key="2">
    <source>
        <dbReference type="EMBL" id="KGF57530.1"/>
    </source>
</evidence>
<dbReference type="InterPro" id="IPR024529">
    <property type="entry name" value="ECF_trnsprt_substrate-spec"/>
</dbReference>
<dbReference type="Proteomes" id="UP000029585">
    <property type="component" value="Unassembled WGS sequence"/>
</dbReference>
<comment type="caution">
    <text evidence="2">The sequence shown here is derived from an EMBL/GenBank/DDBJ whole genome shotgun (WGS) entry which is preliminary data.</text>
</comment>
<dbReference type="eggNOG" id="COG4684">
    <property type="taxonomic scope" value="Bacteria"/>
</dbReference>
<feature type="transmembrane region" description="Helical" evidence="1">
    <location>
        <begin position="105"/>
        <end position="125"/>
    </location>
</feature>
<feature type="transmembrane region" description="Helical" evidence="1">
    <location>
        <begin position="182"/>
        <end position="210"/>
    </location>
</feature>
<dbReference type="Gene3D" id="1.10.1760.20">
    <property type="match status" value="1"/>
</dbReference>
<feature type="transmembrane region" description="Helical" evidence="1">
    <location>
        <begin position="145"/>
        <end position="167"/>
    </location>
</feature>
<keyword evidence="3" id="KW-1185">Reference proteome</keyword>
<dbReference type="Pfam" id="PF12822">
    <property type="entry name" value="ECF_trnsprt"/>
    <property type="match status" value="1"/>
</dbReference>
<dbReference type="HOGENOM" id="CLU_088550_3_0_9"/>
<evidence type="ECO:0008006" key="4">
    <source>
        <dbReference type="Google" id="ProtNLM"/>
    </source>
</evidence>
<sequence>MNTHTPRAQQHRQVQSLAVLAMFTAILFLLTFTPIGMIDLPIIKATVLHVPVIIGALLLGPKKGAFLGGMFGLASLLKNTLVPNLSSFAFSPLIPVPGLDRGSPWALVVCFVPRILVGVTPWLVYTLLQALSRRRGSVLQAGSMALSAVVGAFTNTALVMGLIALLFRDAYAAAQGIPAEAVLGFILGIVAANGVPEAIVAAILVPAVCIPMGKALKLNRAPLAAREPV</sequence>
<evidence type="ECO:0000313" key="3">
    <source>
        <dbReference type="Proteomes" id="UP000029585"/>
    </source>
</evidence>